<sequence>GGSGGIGGSSSGGSGGSGDRGNIGGSRLSGQGPQQPHNIYMEMSLCLPEYR</sequence>
<feature type="non-terminal residue" evidence="2">
    <location>
        <position position="1"/>
    </location>
</feature>
<protein>
    <submittedName>
        <fullName evidence="2">Uncharacterized protein</fullName>
    </submittedName>
</protein>
<feature type="non-terminal residue" evidence="2">
    <location>
        <position position="51"/>
    </location>
</feature>
<dbReference type="Proteomes" id="UP000824469">
    <property type="component" value="Unassembled WGS sequence"/>
</dbReference>
<accession>A0AA38GIE0</accession>
<feature type="compositionally biased region" description="Polar residues" evidence="1">
    <location>
        <begin position="28"/>
        <end position="37"/>
    </location>
</feature>
<organism evidence="2 3">
    <name type="scientific">Taxus chinensis</name>
    <name type="common">Chinese yew</name>
    <name type="synonym">Taxus wallichiana var. chinensis</name>
    <dbReference type="NCBI Taxonomy" id="29808"/>
    <lineage>
        <taxon>Eukaryota</taxon>
        <taxon>Viridiplantae</taxon>
        <taxon>Streptophyta</taxon>
        <taxon>Embryophyta</taxon>
        <taxon>Tracheophyta</taxon>
        <taxon>Spermatophyta</taxon>
        <taxon>Pinopsida</taxon>
        <taxon>Pinidae</taxon>
        <taxon>Conifers II</taxon>
        <taxon>Cupressales</taxon>
        <taxon>Taxaceae</taxon>
        <taxon>Taxus</taxon>
    </lineage>
</organism>
<keyword evidence="3" id="KW-1185">Reference proteome</keyword>
<feature type="compositionally biased region" description="Gly residues" evidence="1">
    <location>
        <begin position="1"/>
        <end position="24"/>
    </location>
</feature>
<name>A0AA38GIE0_TAXCH</name>
<reference evidence="2 3" key="1">
    <citation type="journal article" date="2021" name="Nat. Plants">
        <title>The Taxus genome provides insights into paclitaxel biosynthesis.</title>
        <authorList>
            <person name="Xiong X."/>
            <person name="Gou J."/>
            <person name="Liao Q."/>
            <person name="Li Y."/>
            <person name="Zhou Q."/>
            <person name="Bi G."/>
            <person name="Li C."/>
            <person name="Du R."/>
            <person name="Wang X."/>
            <person name="Sun T."/>
            <person name="Guo L."/>
            <person name="Liang H."/>
            <person name="Lu P."/>
            <person name="Wu Y."/>
            <person name="Zhang Z."/>
            <person name="Ro D.K."/>
            <person name="Shang Y."/>
            <person name="Huang S."/>
            <person name="Yan J."/>
        </authorList>
    </citation>
    <scope>NUCLEOTIDE SEQUENCE [LARGE SCALE GENOMIC DNA]</scope>
    <source>
        <strain evidence="2">Ta-2019</strain>
    </source>
</reference>
<dbReference type="AlphaFoldDB" id="A0AA38GIE0"/>
<dbReference type="EMBL" id="JAHRHJ020000003">
    <property type="protein sequence ID" value="KAH9323216.1"/>
    <property type="molecule type" value="Genomic_DNA"/>
</dbReference>
<feature type="region of interest" description="Disordered" evidence="1">
    <location>
        <begin position="1"/>
        <end position="39"/>
    </location>
</feature>
<evidence type="ECO:0000313" key="3">
    <source>
        <dbReference type="Proteomes" id="UP000824469"/>
    </source>
</evidence>
<evidence type="ECO:0000313" key="2">
    <source>
        <dbReference type="EMBL" id="KAH9323216.1"/>
    </source>
</evidence>
<proteinExistence type="predicted"/>
<gene>
    <name evidence="2" type="ORF">KI387_017855</name>
</gene>
<comment type="caution">
    <text evidence="2">The sequence shown here is derived from an EMBL/GenBank/DDBJ whole genome shotgun (WGS) entry which is preliminary data.</text>
</comment>
<evidence type="ECO:0000256" key="1">
    <source>
        <dbReference type="SAM" id="MobiDB-lite"/>
    </source>
</evidence>